<feature type="domain" description="Epoxide hydrolase N-terminal" evidence="6">
    <location>
        <begin position="50"/>
        <end position="154"/>
    </location>
</feature>
<dbReference type="GO" id="GO:0033961">
    <property type="term" value="F:cis-stilbene-oxide hydrolase activity"/>
    <property type="evidence" value="ECO:0007669"/>
    <property type="project" value="UniProtKB-UniRule"/>
</dbReference>
<dbReference type="SUPFAM" id="SSF53474">
    <property type="entry name" value="alpha/beta-Hydrolases"/>
    <property type="match status" value="1"/>
</dbReference>
<dbReference type="PANTHER" id="PTHR21661">
    <property type="entry name" value="EPOXIDE HYDROLASE 1-RELATED"/>
    <property type="match status" value="1"/>
</dbReference>
<comment type="subcellular location">
    <subcellularLocation>
        <location evidence="4">Endoplasmic reticulum membrane</location>
    </subcellularLocation>
</comment>
<dbReference type="EC" id="3.3.2.9" evidence="4"/>
<dbReference type="PANTHER" id="PTHR21661:SF16">
    <property type="entry name" value="EPOXIDE HYDROLASE"/>
    <property type="match status" value="1"/>
</dbReference>
<feature type="chain" id="PRO_5042134838" description="Epoxide hydrolase" evidence="5">
    <location>
        <begin position="23"/>
        <end position="446"/>
    </location>
</feature>
<evidence type="ECO:0000256" key="4">
    <source>
        <dbReference type="PIRNR" id="PIRNR001112"/>
    </source>
</evidence>
<dbReference type="Gene3D" id="3.40.50.1820">
    <property type="entry name" value="alpha/beta hydrolase"/>
    <property type="match status" value="1"/>
</dbReference>
<dbReference type="WBParaSite" id="MBELARI_LOCUS20601">
    <property type="protein sequence ID" value="MBELARI_LOCUS20601"/>
    <property type="gene ID" value="MBELARI_LOCUS20601"/>
</dbReference>
<reference evidence="8" key="1">
    <citation type="submission" date="2024-02" db="UniProtKB">
        <authorList>
            <consortium name="WormBaseParasite"/>
        </authorList>
    </citation>
    <scope>IDENTIFICATION</scope>
</reference>
<keyword evidence="7" id="KW-1185">Reference proteome</keyword>
<comment type="catalytic activity">
    <reaction evidence="4">
        <text>cis-stilbene oxide + H2O = (1R,2R)-hydrobenzoin</text>
        <dbReference type="Rhea" id="RHEA:23900"/>
        <dbReference type="ChEBI" id="CHEBI:15377"/>
        <dbReference type="ChEBI" id="CHEBI:50004"/>
        <dbReference type="ChEBI" id="CHEBI:50014"/>
        <dbReference type="EC" id="3.3.2.9"/>
    </reaction>
</comment>
<feature type="signal peptide" evidence="5">
    <location>
        <begin position="1"/>
        <end position="22"/>
    </location>
</feature>
<keyword evidence="4" id="KW-0472">Membrane</keyword>
<name>A0AAF3F267_9BILA</name>
<dbReference type="Pfam" id="PF06441">
    <property type="entry name" value="EHN"/>
    <property type="match status" value="1"/>
</dbReference>
<evidence type="ECO:0000313" key="7">
    <source>
        <dbReference type="Proteomes" id="UP000887575"/>
    </source>
</evidence>
<evidence type="ECO:0000313" key="8">
    <source>
        <dbReference type="WBParaSite" id="MBELARI_LOCUS20601"/>
    </source>
</evidence>
<dbReference type="GO" id="GO:0005789">
    <property type="term" value="C:endoplasmic reticulum membrane"/>
    <property type="evidence" value="ECO:0007669"/>
    <property type="project" value="UniProtKB-SubCell"/>
</dbReference>
<evidence type="ECO:0000256" key="5">
    <source>
        <dbReference type="SAM" id="SignalP"/>
    </source>
</evidence>
<accession>A0AAF3F267</accession>
<protein>
    <recommendedName>
        <fullName evidence="4">Epoxide hydrolase</fullName>
        <ecNumber evidence="4">3.3.2.9</ecNumber>
    </recommendedName>
</protein>
<keyword evidence="4" id="KW-0256">Endoplasmic reticulum</keyword>
<comment type="similarity">
    <text evidence="1 4">Belongs to the peptidase S33 family.</text>
</comment>
<dbReference type="PIRSF" id="PIRSF001112">
    <property type="entry name" value="Epoxide_hydrolase"/>
    <property type="match status" value="1"/>
</dbReference>
<evidence type="ECO:0000259" key="6">
    <source>
        <dbReference type="Pfam" id="PF06441"/>
    </source>
</evidence>
<organism evidence="7 8">
    <name type="scientific">Mesorhabditis belari</name>
    <dbReference type="NCBI Taxonomy" id="2138241"/>
    <lineage>
        <taxon>Eukaryota</taxon>
        <taxon>Metazoa</taxon>
        <taxon>Ecdysozoa</taxon>
        <taxon>Nematoda</taxon>
        <taxon>Chromadorea</taxon>
        <taxon>Rhabditida</taxon>
        <taxon>Rhabditina</taxon>
        <taxon>Rhabditomorpha</taxon>
        <taxon>Rhabditoidea</taxon>
        <taxon>Rhabditidae</taxon>
        <taxon>Mesorhabditinae</taxon>
        <taxon>Mesorhabditis</taxon>
    </lineage>
</organism>
<dbReference type="InterPro" id="IPR010497">
    <property type="entry name" value="Epoxide_hydro_N"/>
</dbReference>
<dbReference type="Proteomes" id="UP000887575">
    <property type="component" value="Unassembled WGS sequence"/>
</dbReference>
<proteinExistence type="inferred from homology"/>
<dbReference type="AlphaFoldDB" id="A0AAF3F267"/>
<evidence type="ECO:0000256" key="3">
    <source>
        <dbReference type="ARBA" id="ARBA00022801"/>
    </source>
</evidence>
<dbReference type="InterPro" id="IPR029058">
    <property type="entry name" value="AB_hydrolase_fold"/>
</dbReference>
<dbReference type="InterPro" id="IPR016292">
    <property type="entry name" value="Epoxide_hydrolase"/>
</dbReference>
<comment type="catalytic activity">
    <reaction evidence="4">
        <text>1-(4-methoxyphenyl)-N-methyl-N-[(3-methyloxetan-3-yl)methyl]methanamine + H2O = 2-{[(4-methoxybenzyl)(methyl)amino]methyl}-2-methylpropane-1,3-diol</text>
        <dbReference type="Rhea" id="RHEA:55764"/>
        <dbReference type="ChEBI" id="CHEBI:15377"/>
        <dbReference type="ChEBI" id="CHEBI:139161"/>
        <dbReference type="ChEBI" id="CHEBI:139164"/>
        <dbReference type="EC" id="3.3.2.9"/>
    </reaction>
</comment>
<sequence>MIGAKTVIFLIVPIILLNYLINQRIERPAPAVEKNGYFGEGDTRKDDEAIEAFQIEISKERLDDLQKRLQLERLLPKLDSTNRPSFKFLELLRENFGKFDWKQHEYFLNTFKHYRTEIEGLKIHYIRQTLPPTTGKQVVPILLLHGFPGSFWHFYKIAPLLSNPHRYGFDFGVKAPLLFDVIIPSLPGFLWSDKPTRSGMWTGDIARILAKLLKRLKIESTFVHGGAILGAEVASSLAVLYPKLVRGVHLSNPFLIPFCDLQTTAQHSVSYFGYNNDVDRSSTEIFEVARLFQEFYPRSGDAIGSSLYNSPWGLTANLMSFWHEYSNGNYTAEKRKQLNEMFTVDELLTEIHLYWLSDTAPHALRLLENINRHPDLCALSMSTVTRPTSIVSTPSSPFRFSRFQLSHKFHNITRYNILPKGGLFHSLQDAHSLAADIFAFVELETL</sequence>
<dbReference type="GO" id="GO:0097176">
    <property type="term" value="P:epoxide metabolic process"/>
    <property type="evidence" value="ECO:0007669"/>
    <property type="project" value="TreeGrafter"/>
</dbReference>
<keyword evidence="5" id="KW-0732">Signal</keyword>
<evidence type="ECO:0000256" key="1">
    <source>
        <dbReference type="ARBA" id="ARBA00010088"/>
    </source>
</evidence>
<keyword evidence="2 4" id="KW-0058">Aromatic hydrocarbons catabolism</keyword>
<keyword evidence="3 4" id="KW-0378">Hydrolase</keyword>
<evidence type="ECO:0000256" key="2">
    <source>
        <dbReference type="ARBA" id="ARBA00022797"/>
    </source>
</evidence>